<dbReference type="PANTHER" id="PTHR10492:SF57">
    <property type="entry name" value="ATP-DEPENDENT DNA HELICASE"/>
    <property type="match status" value="1"/>
</dbReference>
<gene>
    <name evidence="1" type="ORF">Tci_135191</name>
</gene>
<comment type="caution">
    <text evidence="1">The sequence shown here is derived from an EMBL/GenBank/DDBJ whole genome shotgun (WGS) entry which is preliminary data.</text>
</comment>
<accession>A0A699GNL2</accession>
<keyword evidence="1" id="KW-0378">Hydrolase</keyword>
<dbReference type="GO" id="GO:0004386">
    <property type="term" value="F:helicase activity"/>
    <property type="evidence" value="ECO:0007669"/>
    <property type="project" value="UniProtKB-KW"/>
</dbReference>
<proteinExistence type="predicted"/>
<sequence length="263" mass="30540">MMHGPYGAVTLKASCMKGDKCSKKFPKKFNQKTFLDENGHVHYRRRDTSVSATRNKFQLDDSYVVPYYRDLLRAFQAHINVEYYGWSMLIKYLFKYISKGTDNVFARVSRAISESSTTATPSQHVIDEIQNYVEGRFICAHEAYWIILKIDIHRREPVVQILAVHLEDMQRITFRDQDRAVYQALGLLSDDKEWEIAFEEVCGSATPEELRFLFPTYSFTIPDYHLNDDSLQGYTLYEIEIILSNCGKSLHVFGLPPPPQDLL</sequence>
<name>A0A699GNL2_TANCI</name>
<reference evidence="1" key="1">
    <citation type="journal article" date="2019" name="Sci. Rep.">
        <title>Draft genome of Tanacetum cinerariifolium, the natural source of mosquito coil.</title>
        <authorList>
            <person name="Yamashiro T."/>
            <person name="Shiraishi A."/>
            <person name="Satake H."/>
            <person name="Nakayama K."/>
        </authorList>
    </citation>
    <scope>NUCLEOTIDE SEQUENCE</scope>
</reference>
<dbReference type="EMBL" id="BKCJ010029323">
    <property type="protein sequence ID" value="GEV63214.1"/>
    <property type="molecule type" value="Genomic_DNA"/>
</dbReference>
<keyword evidence="1" id="KW-0547">Nucleotide-binding</keyword>
<keyword evidence="1" id="KW-0347">Helicase</keyword>
<evidence type="ECO:0000313" key="1">
    <source>
        <dbReference type="EMBL" id="GEV63214.1"/>
    </source>
</evidence>
<organism evidence="1">
    <name type="scientific">Tanacetum cinerariifolium</name>
    <name type="common">Dalmatian daisy</name>
    <name type="synonym">Chrysanthemum cinerariifolium</name>
    <dbReference type="NCBI Taxonomy" id="118510"/>
    <lineage>
        <taxon>Eukaryota</taxon>
        <taxon>Viridiplantae</taxon>
        <taxon>Streptophyta</taxon>
        <taxon>Embryophyta</taxon>
        <taxon>Tracheophyta</taxon>
        <taxon>Spermatophyta</taxon>
        <taxon>Magnoliopsida</taxon>
        <taxon>eudicotyledons</taxon>
        <taxon>Gunneridae</taxon>
        <taxon>Pentapetalae</taxon>
        <taxon>asterids</taxon>
        <taxon>campanulids</taxon>
        <taxon>Asterales</taxon>
        <taxon>Asteraceae</taxon>
        <taxon>Asteroideae</taxon>
        <taxon>Anthemideae</taxon>
        <taxon>Anthemidinae</taxon>
        <taxon>Tanacetum</taxon>
    </lineage>
</organism>
<dbReference type="AlphaFoldDB" id="A0A699GNL2"/>
<protein>
    <submittedName>
        <fullName evidence="1">DNA helicase</fullName>
    </submittedName>
</protein>
<keyword evidence="1" id="KW-0067">ATP-binding</keyword>
<dbReference type="PANTHER" id="PTHR10492">
    <property type="match status" value="1"/>
</dbReference>